<dbReference type="Gene3D" id="2.60.120.200">
    <property type="match status" value="1"/>
</dbReference>
<accession>A0A9W9DA44</accession>
<feature type="chain" id="PRO_5040920132" evidence="1">
    <location>
        <begin position="18"/>
        <end position="284"/>
    </location>
</feature>
<dbReference type="AlphaFoldDB" id="A0A9W9DA44"/>
<protein>
    <submittedName>
        <fullName evidence="2">Uncharacterized protein</fullName>
    </submittedName>
</protein>
<reference evidence="2" key="1">
    <citation type="submission" date="2022-10" db="EMBL/GenBank/DDBJ databases">
        <title>Tapping the CABI collections for fungal endophytes: first genome assemblies for Collariella, Neodidymelliopsis, Ascochyta clinopodiicola, Didymella pomorum, Didymosphaeria variabile, Neocosmospora piperis and Neocucurbitaria cava.</title>
        <authorList>
            <person name="Hill R."/>
        </authorList>
    </citation>
    <scope>NUCLEOTIDE SEQUENCE</scope>
    <source>
        <strain evidence="2">IMI 355091</strain>
    </source>
</reference>
<gene>
    <name evidence="2" type="ORF">N0V91_002581</name>
</gene>
<evidence type="ECO:0000313" key="3">
    <source>
        <dbReference type="Proteomes" id="UP001140510"/>
    </source>
</evidence>
<dbReference type="EMBL" id="JAPEVA010000011">
    <property type="protein sequence ID" value="KAJ4409660.1"/>
    <property type="molecule type" value="Genomic_DNA"/>
</dbReference>
<organism evidence="2 3">
    <name type="scientific">Didymella pomorum</name>
    <dbReference type="NCBI Taxonomy" id="749634"/>
    <lineage>
        <taxon>Eukaryota</taxon>
        <taxon>Fungi</taxon>
        <taxon>Dikarya</taxon>
        <taxon>Ascomycota</taxon>
        <taxon>Pezizomycotina</taxon>
        <taxon>Dothideomycetes</taxon>
        <taxon>Pleosporomycetidae</taxon>
        <taxon>Pleosporales</taxon>
        <taxon>Pleosporineae</taxon>
        <taxon>Didymellaceae</taxon>
        <taxon>Didymella</taxon>
    </lineage>
</organism>
<name>A0A9W9DA44_9PLEO</name>
<dbReference type="OrthoDB" id="192832at2759"/>
<proteinExistence type="predicted"/>
<keyword evidence="3" id="KW-1185">Reference proteome</keyword>
<dbReference type="Pfam" id="PF26113">
    <property type="entry name" value="GH16_XgeA"/>
    <property type="match status" value="1"/>
</dbReference>
<comment type="caution">
    <text evidence="2">The sequence shown here is derived from an EMBL/GenBank/DDBJ whole genome shotgun (WGS) entry which is preliminary data.</text>
</comment>
<feature type="signal peptide" evidence="1">
    <location>
        <begin position="1"/>
        <end position="17"/>
    </location>
</feature>
<dbReference type="Proteomes" id="UP001140510">
    <property type="component" value="Unassembled WGS sequence"/>
</dbReference>
<evidence type="ECO:0000256" key="1">
    <source>
        <dbReference type="SAM" id="SignalP"/>
    </source>
</evidence>
<evidence type="ECO:0000313" key="2">
    <source>
        <dbReference type="EMBL" id="KAJ4409660.1"/>
    </source>
</evidence>
<sequence>MQRYLTICMLIVSVAHAYKLDKKLDAGNFLGFFDFIDTPDKYTGGCVSYISKSEATSMGLACVVGNQVYLVVDNNAVIDVKPQGGRKSILRIFQLTPAACDLPSGSYTMMASMATSTQEIDILESVSYLARNEITLGTKPGTAEIHGTNCDYDARGFEATAPPGTFGDSFNQDSGGVWATQIEAEDIEVWHFKRSAIPADVASDTLDPSTWGKPVLSMLPQNCDISKIFNITFCGESAGGGARNGQTECRARTGVASCNDFVATTPSAFDEVYFLVNSVKTYTK</sequence>
<keyword evidence="1" id="KW-0732">Signal</keyword>